<gene>
    <name evidence="1" type="ORF">SAMN02745190_01361</name>
</gene>
<sequence length="78" mass="9231">MSKYEKALERIRKLDKGLTFEELAHVLKKNGYTIRNNGSSHYFFSKPNVYGFTLPRHKPMNLTYIRLVKETLEREGIL</sequence>
<proteinExistence type="predicted"/>
<name>A0A1M4X743_9FIRM</name>
<evidence type="ECO:0008006" key="3">
    <source>
        <dbReference type="Google" id="ProtNLM"/>
    </source>
</evidence>
<protein>
    <recommendedName>
        <fullName evidence="3">HicA toxin of toxin-antitoxin</fullName>
    </recommendedName>
</protein>
<dbReference type="AlphaFoldDB" id="A0A1M4X743"/>
<dbReference type="EMBL" id="FQUG01000005">
    <property type="protein sequence ID" value="SHE88932.1"/>
    <property type="molecule type" value="Genomic_DNA"/>
</dbReference>
<dbReference type="SUPFAM" id="SSF54786">
    <property type="entry name" value="YcfA/nrd intein domain"/>
    <property type="match status" value="1"/>
</dbReference>
<dbReference type="Proteomes" id="UP000184404">
    <property type="component" value="Unassembled WGS sequence"/>
</dbReference>
<dbReference type="OrthoDB" id="361893at2"/>
<organism evidence="1 2">
    <name type="scientific">Schwartzia succinivorans DSM 10502</name>
    <dbReference type="NCBI Taxonomy" id="1123243"/>
    <lineage>
        <taxon>Bacteria</taxon>
        <taxon>Bacillati</taxon>
        <taxon>Bacillota</taxon>
        <taxon>Negativicutes</taxon>
        <taxon>Selenomonadales</taxon>
        <taxon>Selenomonadaceae</taxon>
        <taxon>Schwartzia</taxon>
    </lineage>
</organism>
<dbReference type="STRING" id="1123243.SAMN02745190_01361"/>
<reference evidence="1 2" key="1">
    <citation type="submission" date="2016-11" db="EMBL/GenBank/DDBJ databases">
        <authorList>
            <person name="Jaros S."/>
            <person name="Januszkiewicz K."/>
            <person name="Wedrychowicz H."/>
        </authorList>
    </citation>
    <scope>NUCLEOTIDE SEQUENCE [LARGE SCALE GENOMIC DNA]</scope>
    <source>
        <strain evidence="1 2">DSM 10502</strain>
    </source>
</reference>
<keyword evidence="2" id="KW-1185">Reference proteome</keyword>
<evidence type="ECO:0000313" key="2">
    <source>
        <dbReference type="Proteomes" id="UP000184404"/>
    </source>
</evidence>
<dbReference type="RefSeq" id="WP_072935443.1">
    <property type="nucleotide sequence ID" value="NZ_FQUG01000005.1"/>
</dbReference>
<accession>A0A1M4X743</accession>
<evidence type="ECO:0000313" key="1">
    <source>
        <dbReference type="EMBL" id="SHE88932.1"/>
    </source>
</evidence>